<dbReference type="Gene3D" id="3.30.70.270">
    <property type="match status" value="1"/>
</dbReference>
<dbReference type="SMART" id="SM00091">
    <property type="entry name" value="PAS"/>
    <property type="match status" value="1"/>
</dbReference>
<dbReference type="SMART" id="SM00086">
    <property type="entry name" value="PAC"/>
    <property type="match status" value="1"/>
</dbReference>
<dbReference type="SUPFAM" id="SSF55073">
    <property type="entry name" value="Nucleotide cyclase"/>
    <property type="match status" value="1"/>
</dbReference>
<dbReference type="InterPro" id="IPR001633">
    <property type="entry name" value="EAL_dom"/>
</dbReference>
<accession>A0A3B0XZV5</accession>
<dbReference type="SUPFAM" id="SSF52172">
    <property type="entry name" value="CheY-like"/>
    <property type="match status" value="1"/>
</dbReference>
<feature type="domain" description="PAS" evidence="2">
    <location>
        <begin position="137"/>
        <end position="188"/>
    </location>
</feature>
<dbReference type="Gene3D" id="3.20.20.450">
    <property type="entry name" value="EAL domain"/>
    <property type="match status" value="1"/>
</dbReference>
<dbReference type="PROSITE" id="PS50883">
    <property type="entry name" value="EAL"/>
    <property type="match status" value="1"/>
</dbReference>
<dbReference type="Gene3D" id="3.40.50.2300">
    <property type="match status" value="1"/>
</dbReference>
<dbReference type="InterPro" id="IPR029787">
    <property type="entry name" value="Nucleotide_cyclase"/>
</dbReference>
<proteinExistence type="predicted"/>
<dbReference type="CDD" id="cd01949">
    <property type="entry name" value="GGDEF"/>
    <property type="match status" value="1"/>
</dbReference>
<protein>
    <submittedName>
        <fullName evidence="6">Sensory box/GGDEF family protein</fullName>
    </submittedName>
</protein>
<dbReference type="SMART" id="SM00267">
    <property type="entry name" value="GGDEF"/>
    <property type="match status" value="1"/>
</dbReference>
<dbReference type="AlphaFoldDB" id="A0A3B0XZV5"/>
<feature type="domain" description="Response regulatory" evidence="1">
    <location>
        <begin position="14"/>
        <end position="129"/>
    </location>
</feature>
<feature type="domain" description="EAL" evidence="4">
    <location>
        <begin position="436"/>
        <end position="690"/>
    </location>
</feature>
<dbReference type="FunFam" id="3.20.20.450:FF:000001">
    <property type="entry name" value="Cyclic di-GMP phosphodiesterase yahA"/>
    <property type="match status" value="1"/>
</dbReference>
<dbReference type="PANTHER" id="PTHR44757:SF2">
    <property type="entry name" value="BIOFILM ARCHITECTURE MAINTENANCE PROTEIN MBAA"/>
    <property type="match status" value="1"/>
</dbReference>
<dbReference type="InterPro" id="IPR043128">
    <property type="entry name" value="Rev_trsase/Diguanyl_cyclase"/>
</dbReference>
<dbReference type="SMART" id="SM00052">
    <property type="entry name" value="EAL"/>
    <property type="match status" value="1"/>
</dbReference>
<sequence length="698" mass="78589">MVLDTDRHATEQRTLLLVDGEPNILKALQRLLHDDGYCILTAGNGREGLALLENNDVNVIISDQRMPHMTGVEFLSKVKDLYPQTVRIVLSAYSDFSVFADAINHGSIYKFFTKPWDDKLMRANVQEAFQRSELGWKNNQLTRVFESTMEGIMITNTKGTILAVNPAFTEITGYTAVEAIGKTPEILHSGHQDEAFYEDMWRTLLATGHWQGEVWNRRKSGEVYPEWLAITAIHDDSGKTSQYAALFSDISEQKKNAKQLAHQAYHDSLTDLPNRLLFDDRLNMALAHAQRNNTMLAVMFLGLDRFKNINDSLGHAIGDRLLQDVAERLTQSMRQEDTVARMGGDEFTILLSHILHADNAAEVAEKILAAFEQPLHIDGHELFITFSIGISIYPGDANQSESLKKNADTAMYRAKERGRNNYQFYIPAMNARALERLTLENRLRHALERDQFLLYYQPQMHLDTGQIVGIEALLRWRTEQGELISPAEFIPLLEETGLIIPVGEWVLQQACRQNSAWQAAAHPPLRVAVNLSARQFGQRDLLSQVLDCLVTTGLQAQYLELEITESIMMDAAHGKLEILETLRQAGLQLAIDDFGTGYSSLSYLKQLPIDTIKIDQCFICNAAHDPEDAAIVKAIITLAHDLKRKVIAEGVETQEQLALLRTLGCDEIQGYLLSRPLAAEALPAWLEQHIAAKYTTWG</sequence>
<dbReference type="PROSITE" id="PS50112">
    <property type="entry name" value="PAS"/>
    <property type="match status" value="1"/>
</dbReference>
<reference evidence="6" key="1">
    <citation type="submission" date="2018-06" db="EMBL/GenBank/DDBJ databases">
        <authorList>
            <person name="Zhirakovskaya E."/>
        </authorList>
    </citation>
    <scope>NUCLEOTIDE SEQUENCE</scope>
</reference>
<evidence type="ECO:0000259" key="4">
    <source>
        <dbReference type="PROSITE" id="PS50883"/>
    </source>
</evidence>
<dbReference type="Pfam" id="PF00072">
    <property type="entry name" value="Response_reg"/>
    <property type="match status" value="1"/>
</dbReference>
<dbReference type="EMBL" id="UOFK01000027">
    <property type="protein sequence ID" value="VAW73031.1"/>
    <property type="molecule type" value="Genomic_DNA"/>
</dbReference>
<dbReference type="PROSITE" id="PS50887">
    <property type="entry name" value="GGDEF"/>
    <property type="match status" value="1"/>
</dbReference>
<dbReference type="CDD" id="cd17569">
    <property type="entry name" value="REC_HupR-like"/>
    <property type="match status" value="1"/>
</dbReference>
<name>A0A3B0XZV5_9ZZZZ</name>
<dbReference type="PANTHER" id="PTHR44757">
    <property type="entry name" value="DIGUANYLATE CYCLASE DGCP"/>
    <property type="match status" value="1"/>
</dbReference>
<dbReference type="InterPro" id="IPR035965">
    <property type="entry name" value="PAS-like_dom_sf"/>
</dbReference>
<dbReference type="InterPro" id="IPR011006">
    <property type="entry name" value="CheY-like_superfamily"/>
</dbReference>
<dbReference type="InterPro" id="IPR001610">
    <property type="entry name" value="PAC"/>
</dbReference>
<dbReference type="InterPro" id="IPR001789">
    <property type="entry name" value="Sig_transdc_resp-reg_receiver"/>
</dbReference>
<dbReference type="Pfam" id="PF00563">
    <property type="entry name" value="EAL"/>
    <property type="match status" value="1"/>
</dbReference>
<dbReference type="InterPro" id="IPR000700">
    <property type="entry name" value="PAS-assoc_C"/>
</dbReference>
<dbReference type="SMART" id="SM00448">
    <property type="entry name" value="REC"/>
    <property type="match status" value="1"/>
</dbReference>
<dbReference type="CDD" id="cd01948">
    <property type="entry name" value="EAL"/>
    <property type="match status" value="1"/>
</dbReference>
<dbReference type="InterPro" id="IPR000160">
    <property type="entry name" value="GGDEF_dom"/>
</dbReference>
<dbReference type="SUPFAM" id="SSF141868">
    <property type="entry name" value="EAL domain-like"/>
    <property type="match status" value="1"/>
</dbReference>
<dbReference type="FunFam" id="3.30.70.270:FF:000001">
    <property type="entry name" value="Diguanylate cyclase domain protein"/>
    <property type="match status" value="1"/>
</dbReference>
<evidence type="ECO:0000313" key="6">
    <source>
        <dbReference type="EMBL" id="VAW73031.1"/>
    </source>
</evidence>
<dbReference type="Gene3D" id="3.30.450.20">
    <property type="entry name" value="PAS domain"/>
    <property type="match status" value="1"/>
</dbReference>
<evidence type="ECO:0000259" key="2">
    <source>
        <dbReference type="PROSITE" id="PS50112"/>
    </source>
</evidence>
<gene>
    <name evidence="6" type="ORF">MNBD_GAMMA13-1576</name>
</gene>
<dbReference type="InterPro" id="IPR052155">
    <property type="entry name" value="Biofilm_reg_signaling"/>
</dbReference>
<dbReference type="PROSITE" id="PS50113">
    <property type="entry name" value="PAC"/>
    <property type="match status" value="1"/>
</dbReference>
<dbReference type="NCBIfam" id="TIGR00229">
    <property type="entry name" value="sensory_box"/>
    <property type="match status" value="1"/>
</dbReference>
<dbReference type="InterPro" id="IPR035919">
    <property type="entry name" value="EAL_sf"/>
</dbReference>
<dbReference type="PROSITE" id="PS50110">
    <property type="entry name" value="RESPONSE_REGULATORY"/>
    <property type="match status" value="1"/>
</dbReference>
<dbReference type="Pfam" id="PF00990">
    <property type="entry name" value="GGDEF"/>
    <property type="match status" value="1"/>
</dbReference>
<feature type="domain" description="GGDEF" evidence="5">
    <location>
        <begin position="294"/>
        <end position="427"/>
    </location>
</feature>
<dbReference type="SUPFAM" id="SSF55785">
    <property type="entry name" value="PYP-like sensor domain (PAS domain)"/>
    <property type="match status" value="1"/>
</dbReference>
<evidence type="ECO:0000259" key="1">
    <source>
        <dbReference type="PROSITE" id="PS50110"/>
    </source>
</evidence>
<organism evidence="6">
    <name type="scientific">hydrothermal vent metagenome</name>
    <dbReference type="NCBI Taxonomy" id="652676"/>
    <lineage>
        <taxon>unclassified sequences</taxon>
        <taxon>metagenomes</taxon>
        <taxon>ecological metagenomes</taxon>
    </lineage>
</organism>
<feature type="domain" description="PAC" evidence="3">
    <location>
        <begin position="210"/>
        <end position="262"/>
    </location>
</feature>
<evidence type="ECO:0000259" key="3">
    <source>
        <dbReference type="PROSITE" id="PS50113"/>
    </source>
</evidence>
<dbReference type="InterPro" id="IPR000014">
    <property type="entry name" value="PAS"/>
</dbReference>
<dbReference type="GO" id="GO:0000160">
    <property type="term" value="P:phosphorelay signal transduction system"/>
    <property type="evidence" value="ECO:0007669"/>
    <property type="project" value="InterPro"/>
</dbReference>
<dbReference type="NCBIfam" id="TIGR00254">
    <property type="entry name" value="GGDEF"/>
    <property type="match status" value="1"/>
</dbReference>
<dbReference type="Pfam" id="PF13426">
    <property type="entry name" value="PAS_9"/>
    <property type="match status" value="1"/>
</dbReference>
<dbReference type="CDD" id="cd00130">
    <property type="entry name" value="PAS"/>
    <property type="match status" value="1"/>
</dbReference>
<evidence type="ECO:0000259" key="5">
    <source>
        <dbReference type="PROSITE" id="PS50887"/>
    </source>
</evidence>